<keyword evidence="9" id="KW-1185">Reference proteome</keyword>
<evidence type="ECO:0000256" key="5">
    <source>
        <dbReference type="ARBA" id="ARBA00023136"/>
    </source>
</evidence>
<dbReference type="Gene3D" id="1.20.1250.20">
    <property type="entry name" value="MFS general substrate transporter like domains"/>
    <property type="match status" value="1"/>
</dbReference>
<accession>A0A9P9IMP7</accession>
<dbReference type="Pfam" id="PF00083">
    <property type="entry name" value="Sugar_tr"/>
    <property type="match status" value="1"/>
</dbReference>
<evidence type="ECO:0000259" key="7">
    <source>
        <dbReference type="PROSITE" id="PS50850"/>
    </source>
</evidence>
<dbReference type="AlphaFoldDB" id="A0A9P9IMP7"/>
<feature type="transmembrane region" description="Helical" evidence="6">
    <location>
        <begin position="53"/>
        <end position="74"/>
    </location>
</feature>
<feature type="transmembrane region" description="Helical" evidence="6">
    <location>
        <begin position="302"/>
        <end position="323"/>
    </location>
</feature>
<dbReference type="GO" id="GO:0005351">
    <property type="term" value="F:carbohydrate:proton symporter activity"/>
    <property type="evidence" value="ECO:0007669"/>
    <property type="project" value="TreeGrafter"/>
</dbReference>
<feature type="domain" description="Major facilitator superfamily (MFS) profile" evidence="7">
    <location>
        <begin position="1"/>
        <end position="357"/>
    </location>
</feature>
<dbReference type="PROSITE" id="PS00217">
    <property type="entry name" value="SUGAR_TRANSPORT_2"/>
    <property type="match status" value="1"/>
</dbReference>
<evidence type="ECO:0000256" key="2">
    <source>
        <dbReference type="ARBA" id="ARBA00010992"/>
    </source>
</evidence>
<dbReference type="PANTHER" id="PTHR48022">
    <property type="entry name" value="PLASTIDIC GLUCOSE TRANSPORTER 4"/>
    <property type="match status" value="1"/>
</dbReference>
<dbReference type="FunFam" id="1.20.1250.20:FF:000078">
    <property type="entry name" value="MFS maltose transporter, putative"/>
    <property type="match status" value="1"/>
</dbReference>
<name>A0A9P9IMP7_9HYPO</name>
<dbReference type="InterPro" id="IPR005829">
    <property type="entry name" value="Sugar_transporter_CS"/>
</dbReference>
<gene>
    <name evidence="8" type="ORF">EDB81DRAFT_910745</name>
</gene>
<dbReference type="PANTHER" id="PTHR48022:SF83">
    <property type="entry name" value="MAJOR FACILITATOR SUPERFAMILY (MFS) PROFILE DOMAIN-CONTAINING PROTEIN"/>
    <property type="match status" value="1"/>
</dbReference>
<dbReference type="EMBL" id="JAGMUV010000020">
    <property type="protein sequence ID" value="KAH7125986.1"/>
    <property type="molecule type" value="Genomic_DNA"/>
</dbReference>
<evidence type="ECO:0000256" key="1">
    <source>
        <dbReference type="ARBA" id="ARBA00004141"/>
    </source>
</evidence>
<dbReference type="GO" id="GO:0016020">
    <property type="term" value="C:membrane"/>
    <property type="evidence" value="ECO:0007669"/>
    <property type="project" value="UniProtKB-SubCell"/>
</dbReference>
<evidence type="ECO:0000313" key="9">
    <source>
        <dbReference type="Proteomes" id="UP000738349"/>
    </source>
</evidence>
<organism evidence="8 9">
    <name type="scientific">Dactylonectria macrodidyma</name>
    <dbReference type="NCBI Taxonomy" id="307937"/>
    <lineage>
        <taxon>Eukaryota</taxon>
        <taxon>Fungi</taxon>
        <taxon>Dikarya</taxon>
        <taxon>Ascomycota</taxon>
        <taxon>Pezizomycotina</taxon>
        <taxon>Sordariomycetes</taxon>
        <taxon>Hypocreomycetidae</taxon>
        <taxon>Hypocreales</taxon>
        <taxon>Nectriaceae</taxon>
        <taxon>Dactylonectria</taxon>
    </lineage>
</organism>
<comment type="caution">
    <text evidence="8">The sequence shown here is derived from an EMBL/GenBank/DDBJ whole genome shotgun (WGS) entry which is preliminary data.</text>
</comment>
<comment type="similarity">
    <text evidence="2">Belongs to the major facilitator superfamily. Sugar transporter (TC 2.A.1.1) family.</text>
</comment>
<evidence type="ECO:0000313" key="8">
    <source>
        <dbReference type="EMBL" id="KAH7125986.1"/>
    </source>
</evidence>
<feature type="transmembrane region" description="Helical" evidence="6">
    <location>
        <begin position="335"/>
        <end position="351"/>
    </location>
</feature>
<dbReference type="InterPro" id="IPR005828">
    <property type="entry name" value="MFS_sugar_transport-like"/>
</dbReference>
<sequence>MAPFICISFFGFTLQKQAVSQTLCGIPWGMIVTIGPAYASELYPLKLRPLLTAYVNMCWAIGQFLSAGVLKSFIDRTDKWAWRIPFALQWMWIPEPALAAILMPESPWHLIRKVRHADAERVVQRLMAKHKRSHVRALVALMVHTNHLEDEISTGTSYLDYFRGADLRRTEMACVAFVGQVTCGVQFAYSATYFFQRASLNLENAYALNLGATAIDFVCSALVWFLLNQVGRWRLYVTGMSLEALWLCIIDALSFSRSGSAKWVQAALCLVWLETFHLSLGPVEWVIPSEVSSTRLRSKTVVLARCSYYPVILVGNTIQPYMMNPTAWNWKSKSGFFWFAFAFITAVWALFRMPETKMRTHDELDLMFEAKLPTRRFRSYALDAYQIDDEKTNHRPDLHLICKATADIADHKADCGVSPFSS</sequence>
<dbReference type="InterPro" id="IPR036259">
    <property type="entry name" value="MFS_trans_sf"/>
</dbReference>
<reference evidence="8" key="1">
    <citation type="journal article" date="2021" name="Nat. Commun.">
        <title>Genetic determinants of endophytism in the Arabidopsis root mycobiome.</title>
        <authorList>
            <person name="Mesny F."/>
            <person name="Miyauchi S."/>
            <person name="Thiergart T."/>
            <person name="Pickel B."/>
            <person name="Atanasova L."/>
            <person name="Karlsson M."/>
            <person name="Huettel B."/>
            <person name="Barry K.W."/>
            <person name="Haridas S."/>
            <person name="Chen C."/>
            <person name="Bauer D."/>
            <person name="Andreopoulos W."/>
            <person name="Pangilinan J."/>
            <person name="LaButti K."/>
            <person name="Riley R."/>
            <person name="Lipzen A."/>
            <person name="Clum A."/>
            <person name="Drula E."/>
            <person name="Henrissat B."/>
            <person name="Kohler A."/>
            <person name="Grigoriev I.V."/>
            <person name="Martin F.M."/>
            <person name="Hacquard S."/>
        </authorList>
    </citation>
    <scope>NUCLEOTIDE SEQUENCE</scope>
    <source>
        <strain evidence="8">MPI-CAGE-AT-0147</strain>
    </source>
</reference>
<evidence type="ECO:0000256" key="4">
    <source>
        <dbReference type="ARBA" id="ARBA00022989"/>
    </source>
</evidence>
<proteinExistence type="inferred from homology"/>
<evidence type="ECO:0000256" key="6">
    <source>
        <dbReference type="SAM" id="Phobius"/>
    </source>
</evidence>
<keyword evidence="4 6" id="KW-1133">Transmembrane helix</keyword>
<keyword evidence="3 6" id="KW-0812">Transmembrane</keyword>
<evidence type="ECO:0000256" key="3">
    <source>
        <dbReference type="ARBA" id="ARBA00022692"/>
    </source>
</evidence>
<dbReference type="SUPFAM" id="SSF103473">
    <property type="entry name" value="MFS general substrate transporter"/>
    <property type="match status" value="1"/>
</dbReference>
<keyword evidence="5 6" id="KW-0472">Membrane</keyword>
<dbReference type="OrthoDB" id="6612291at2759"/>
<dbReference type="InterPro" id="IPR050360">
    <property type="entry name" value="MFS_Sugar_Transporters"/>
</dbReference>
<dbReference type="Proteomes" id="UP000738349">
    <property type="component" value="Unassembled WGS sequence"/>
</dbReference>
<dbReference type="PROSITE" id="PS50850">
    <property type="entry name" value="MFS"/>
    <property type="match status" value="1"/>
</dbReference>
<feature type="transmembrane region" description="Helical" evidence="6">
    <location>
        <begin position="206"/>
        <end position="227"/>
    </location>
</feature>
<dbReference type="InterPro" id="IPR020846">
    <property type="entry name" value="MFS_dom"/>
</dbReference>
<protein>
    <submittedName>
        <fullName evidence="8">Maltose permease</fullName>
    </submittedName>
</protein>
<comment type="subcellular location">
    <subcellularLocation>
        <location evidence="1">Membrane</location>
        <topology evidence="1">Multi-pass membrane protein</topology>
    </subcellularLocation>
</comment>